<feature type="compositionally biased region" description="Basic and acidic residues" evidence="1">
    <location>
        <begin position="139"/>
        <end position="161"/>
    </location>
</feature>
<feature type="signal peptide" evidence="2">
    <location>
        <begin position="1"/>
        <end position="20"/>
    </location>
</feature>
<sequence precursor="true">MRHLMMMGLVLGGLPAAASAQVVYVQPTVVAPVWQPVVQPVQVVQPAPVRYYVPAVQAAPTKPPTTQIERYYYSGTSPSLYPPTVKSQRVSIPGEVIIREYRYVSPTDEEEEASLEDVELSPAPKKPEKLGMPTPEEALEAKPNEKAEASEPEEPKTDESGAKSGPSALKTDDSGAKSVQN</sequence>
<dbReference type="AlphaFoldDB" id="A0A518AZD5"/>
<feature type="region of interest" description="Disordered" evidence="1">
    <location>
        <begin position="107"/>
        <end position="181"/>
    </location>
</feature>
<evidence type="ECO:0000256" key="2">
    <source>
        <dbReference type="SAM" id="SignalP"/>
    </source>
</evidence>
<protein>
    <submittedName>
        <fullName evidence="3">Uncharacterized protein</fullName>
    </submittedName>
</protein>
<keyword evidence="2" id="KW-0732">Signal</keyword>
<evidence type="ECO:0000313" key="4">
    <source>
        <dbReference type="Proteomes" id="UP000317093"/>
    </source>
</evidence>
<keyword evidence="4" id="KW-1185">Reference proteome</keyword>
<organism evidence="3 4">
    <name type="scientific">Kolteria novifilia</name>
    <dbReference type="NCBI Taxonomy" id="2527975"/>
    <lineage>
        <taxon>Bacteria</taxon>
        <taxon>Pseudomonadati</taxon>
        <taxon>Planctomycetota</taxon>
        <taxon>Planctomycetia</taxon>
        <taxon>Kolteriales</taxon>
        <taxon>Kolteriaceae</taxon>
        <taxon>Kolteria</taxon>
    </lineage>
</organism>
<dbReference type="KEGG" id="knv:Pan216_09160"/>
<gene>
    <name evidence="3" type="ORF">Pan216_09160</name>
</gene>
<evidence type="ECO:0000313" key="3">
    <source>
        <dbReference type="EMBL" id="QDU60079.1"/>
    </source>
</evidence>
<accession>A0A518AZD5</accession>
<dbReference type="Proteomes" id="UP000317093">
    <property type="component" value="Chromosome"/>
</dbReference>
<dbReference type="EMBL" id="CP036279">
    <property type="protein sequence ID" value="QDU60079.1"/>
    <property type="molecule type" value="Genomic_DNA"/>
</dbReference>
<proteinExistence type="predicted"/>
<feature type="chain" id="PRO_5021898706" evidence="2">
    <location>
        <begin position="21"/>
        <end position="181"/>
    </location>
</feature>
<name>A0A518AZD5_9BACT</name>
<reference evidence="3 4" key="1">
    <citation type="submission" date="2019-02" db="EMBL/GenBank/DDBJ databases">
        <title>Deep-cultivation of Planctomycetes and their phenomic and genomic characterization uncovers novel biology.</title>
        <authorList>
            <person name="Wiegand S."/>
            <person name="Jogler M."/>
            <person name="Boedeker C."/>
            <person name="Pinto D."/>
            <person name="Vollmers J."/>
            <person name="Rivas-Marin E."/>
            <person name="Kohn T."/>
            <person name="Peeters S.H."/>
            <person name="Heuer A."/>
            <person name="Rast P."/>
            <person name="Oberbeckmann S."/>
            <person name="Bunk B."/>
            <person name="Jeske O."/>
            <person name="Meyerdierks A."/>
            <person name="Storesund J.E."/>
            <person name="Kallscheuer N."/>
            <person name="Luecker S."/>
            <person name="Lage O.M."/>
            <person name="Pohl T."/>
            <person name="Merkel B.J."/>
            <person name="Hornburger P."/>
            <person name="Mueller R.-W."/>
            <person name="Bruemmer F."/>
            <person name="Labrenz M."/>
            <person name="Spormann A.M."/>
            <person name="Op den Camp H."/>
            <person name="Overmann J."/>
            <person name="Amann R."/>
            <person name="Jetten M.S.M."/>
            <person name="Mascher T."/>
            <person name="Medema M.H."/>
            <person name="Devos D.P."/>
            <person name="Kaster A.-K."/>
            <person name="Ovreas L."/>
            <person name="Rohde M."/>
            <person name="Galperin M.Y."/>
            <person name="Jogler C."/>
        </authorList>
    </citation>
    <scope>NUCLEOTIDE SEQUENCE [LARGE SCALE GENOMIC DNA]</scope>
    <source>
        <strain evidence="3 4">Pan216</strain>
    </source>
</reference>
<feature type="compositionally biased region" description="Acidic residues" evidence="1">
    <location>
        <begin position="107"/>
        <end position="119"/>
    </location>
</feature>
<dbReference type="RefSeq" id="WP_145255358.1">
    <property type="nucleotide sequence ID" value="NZ_CP036279.1"/>
</dbReference>
<evidence type="ECO:0000256" key="1">
    <source>
        <dbReference type="SAM" id="MobiDB-lite"/>
    </source>
</evidence>